<dbReference type="EMBL" id="FOLO01000027">
    <property type="protein sequence ID" value="SFD01065.1"/>
    <property type="molecule type" value="Genomic_DNA"/>
</dbReference>
<evidence type="ECO:0000313" key="1">
    <source>
        <dbReference type="EMBL" id="SFD01065.1"/>
    </source>
</evidence>
<proteinExistence type="predicted"/>
<dbReference type="Pfam" id="PF03695">
    <property type="entry name" value="UPF0149"/>
    <property type="match status" value="1"/>
</dbReference>
<dbReference type="NCBIfam" id="TIGR02292">
    <property type="entry name" value="ygfB_yecA"/>
    <property type="match status" value="1"/>
</dbReference>
<reference evidence="1 2" key="1">
    <citation type="submission" date="2016-10" db="EMBL/GenBank/DDBJ databases">
        <authorList>
            <person name="de Groot N.N."/>
        </authorList>
    </citation>
    <scope>NUCLEOTIDE SEQUENCE [LARGE SCALE GENOMIC DNA]</scope>
    <source>
        <strain evidence="1 2">DSM 6059</strain>
    </source>
</reference>
<dbReference type="InterPro" id="IPR011978">
    <property type="entry name" value="YgfB-like"/>
</dbReference>
<name>A0A1I1NUG5_9GAMM</name>
<dbReference type="STRING" id="1123010.SAMN02745724_03192"/>
<organism evidence="1 2">
    <name type="scientific">Pseudoalteromonas denitrificans DSM 6059</name>
    <dbReference type="NCBI Taxonomy" id="1123010"/>
    <lineage>
        <taxon>Bacteria</taxon>
        <taxon>Pseudomonadati</taxon>
        <taxon>Pseudomonadota</taxon>
        <taxon>Gammaproteobacteria</taxon>
        <taxon>Alteromonadales</taxon>
        <taxon>Pseudoalteromonadaceae</taxon>
        <taxon>Pseudoalteromonas</taxon>
    </lineage>
</organism>
<accession>A0A1I1NUG5</accession>
<evidence type="ECO:0000313" key="2">
    <source>
        <dbReference type="Proteomes" id="UP000198862"/>
    </source>
</evidence>
<dbReference type="AlphaFoldDB" id="A0A1I1NUG5"/>
<gene>
    <name evidence="1" type="ORF">SAMN02745724_03192</name>
</gene>
<sequence>MSPYCTSGFTIDNMLGAMTCFISCPEYLEEANLEELIAGNAEEGFKQIYGPGPIHTAWVDIFNHIDTALSQGEFSLIKHYKLSTQDECPSLGLAQWCEGYIKGTQLTYSIWQEDFNLLDSIPHFRKGANLAKECDATLNLVAMFADWQKALELNENAHELKAQVMKICSSIELGVGLFYQLGCALSEIKLDVSDCDFELFEIDDVEFDLSEFEGV</sequence>
<keyword evidence="2" id="KW-1185">Reference proteome</keyword>
<dbReference type="InterPro" id="IPR036255">
    <property type="entry name" value="YgfB-like_sf"/>
</dbReference>
<dbReference type="SUPFAM" id="SSF101327">
    <property type="entry name" value="YgfB-like"/>
    <property type="match status" value="1"/>
</dbReference>
<dbReference type="Proteomes" id="UP000198862">
    <property type="component" value="Unassembled WGS sequence"/>
</dbReference>
<dbReference type="RefSeq" id="WP_177208074.1">
    <property type="nucleotide sequence ID" value="NZ_FOLO01000027.1"/>
</dbReference>
<protein>
    <submittedName>
        <fullName evidence="1">YecA family protein</fullName>
    </submittedName>
</protein>